<protein>
    <recommendedName>
        <fullName evidence="9">CRISPR-associated endoribonuclease Cas2</fullName>
        <ecNumber evidence="9">3.1.-.-</ecNumber>
    </recommendedName>
</protein>
<keyword evidence="3 9" id="KW-0540">Nuclease</keyword>
<accession>A0A2C9XQS1</accession>
<comment type="similarity">
    <text evidence="2 9">Belongs to the CRISPR-associated endoribonuclease Cas2 protein family.</text>
</comment>
<dbReference type="InterPro" id="IPR021127">
    <property type="entry name" value="CRISPR_associated_Cas2"/>
</dbReference>
<dbReference type="STRING" id="1987383.A5844_000763"/>
<evidence type="ECO:0000256" key="3">
    <source>
        <dbReference type="ARBA" id="ARBA00022722"/>
    </source>
</evidence>
<keyword evidence="11" id="KW-1185">Reference proteome</keyword>
<reference evidence="10 11" key="1">
    <citation type="submission" date="2017-05" db="EMBL/GenBank/DDBJ databases">
        <title>The Genome Sequence of Enterococcus sp. 10A9_DIV0425.</title>
        <authorList>
            <consortium name="The Broad Institute Genomics Platform"/>
            <consortium name="The Broad Institute Genomic Center for Infectious Diseases"/>
            <person name="Earl A."/>
            <person name="Manson A."/>
            <person name="Schwartman J."/>
            <person name="Gilmore M."/>
            <person name="Abouelleil A."/>
            <person name="Cao P."/>
            <person name="Chapman S."/>
            <person name="Cusick C."/>
            <person name="Shea T."/>
            <person name="Young S."/>
            <person name="Neafsey D."/>
            <person name="Nusbaum C."/>
            <person name="Birren B."/>
        </authorList>
    </citation>
    <scope>NUCLEOTIDE SEQUENCE [LARGE SCALE GENOMIC DNA]</scope>
    <source>
        <strain evidence="10 11">10A9_DIV0425</strain>
    </source>
</reference>
<comment type="function">
    <text evidence="9">CRISPR (clustered regularly interspaced short palindromic repeat), is an adaptive immune system that provides protection against mobile genetic elements (viruses, transposable elements and conjugative plasmids). CRISPR clusters contain sequences complementary to antecedent mobile elements and target invading nucleic acids. CRISPR clusters are transcribed and processed into CRISPR RNA (crRNA). Functions as a ssRNA-specific endoribonuclease. Involved in the integration of spacer DNA into the CRISPR cassette.</text>
</comment>
<evidence type="ECO:0000313" key="10">
    <source>
        <dbReference type="EMBL" id="OTP12530.1"/>
    </source>
</evidence>
<keyword evidence="7 9" id="KW-0460">Magnesium</keyword>
<dbReference type="PANTHER" id="PTHR34405">
    <property type="entry name" value="CRISPR-ASSOCIATED ENDORIBONUCLEASE CAS2"/>
    <property type="match status" value="1"/>
</dbReference>
<dbReference type="GO" id="GO:0004521">
    <property type="term" value="F:RNA endonuclease activity"/>
    <property type="evidence" value="ECO:0007669"/>
    <property type="project" value="InterPro"/>
</dbReference>
<dbReference type="AlphaFoldDB" id="A0A2C9XQS1"/>
<dbReference type="Gene3D" id="3.30.70.240">
    <property type="match status" value="1"/>
</dbReference>
<dbReference type="PANTHER" id="PTHR34405:SF1">
    <property type="entry name" value="CRISPR-ASSOCIATED ENDORIBONUCLEASE CAS2"/>
    <property type="match status" value="1"/>
</dbReference>
<keyword evidence="8 9" id="KW-0051">Antiviral defense</keyword>
<dbReference type="GO" id="GO:0046872">
    <property type="term" value="F:metal ion binding"/>
    <property type="evidence" value="ECO:0007669"/>
    <property type="project" value="UniProtKB-UniRule"/>
</dbReference>
<dbReference type="GO" id="GO:0016787">
    <property type="term" value="F:hydrolase activity"/>
    <property type="evidence" value="ECO:0007669"/>
    <property type="project" value="UniProtKB-KW"/>
</dbReference>
<evidence type="ECO:0000313" key="11">
    <source>
        <dbReference type="Proteomes" id="UP000194933"/>
    </source>
</evidence>
<gene>
    <name evidence="9" type="primary">cas2</name>
    <name evidence="10" type="ORF">A5844_000763</name>
</gene>
<evidence type="ECO:0000256" key="5">
    <source>
        <dbReference type="ARBA" id="ARBA00022759"/>
    </source>
</evidence>
<dbReference type="CDD" id="cd09725">
    <property type="entry name" value="Cas2_I_II_III"/>
    <property type="match status" value="1"/>
</dbReference>
<organism evidence="10 11">
    <name type="scientific">Candidatus Enterococcus wittei</name>
    <dbReference type="NCBI Taxonomy" id="1987383"/>
    <lineage>
        <taxon>Bacteria</taxon>
        <taxon>Bacillati</taxon>
        <taxon>Bacillota</taxon>
        <taxon>Bacilli</taxon>
        <taxon>Lactobacillales</taxon>
        <taxon>Enterococcaceae</taxon>
        <taxon>Enterococcus</taxon>
    </lineage>
</organism>
<proteinExistence type="inferred from homology"/>
<dbReference type="Pfam" id="PF09827">
    <property type="entry name" value="CRISPR_Cas2"/>
    <property type="match status" value="1"/>
</dbReference>
<evidence type="ECO:0000256" key="7">
    <source>
        <dbReference type="ARBA" id="ARBA00022842"/>
    </source>
</evidence>
<dbReference type="Proteomes" id="UP000194933">
    <property type="component" value="Unassembled WGS sequence"/>
</dbReference>
<name>A0A2C9XQS1_9ENTE</name>
<evidence type="ECO:0000256" key="6">
    <source>
        <dbReference type="ARBA" id="ARBA00022801"/>
    </source>
</evidence>
<evidence type="ECO:0000256" key="2">
    <source>
        <dbReference type="ARBA" id="ARBA00009959"/>
    </source>
</evidence>
<evidence type="ECO:0000256" key="9">
    <source>
        <dbReference type="HAMAP-Rule" id="MF_01471"/>
    </source>
</evidence>
<keyword evidence="4 9" id="KW-0479">Metal-binding</keyword>
<comment type="cofactor">
    <cofactor evidence="1 9">
        <name>Mg(2+)</name>
        <dbReference type="ChEBI" id="CHEBI:18420"/>
    </cofactor>
</comment>
<keyword evidence="5 9" id="KW-0255">Endonuclease</keyword>
<feature type="binding site" evidence="9">
    <location>
        <position position="8"/>
    </location>
    <ligand>
        <name>Mg(2+)</name>
        <dbReference type="ChEBI" id="CHEBI:18420"/>
        <note>catalytic</note>
    </ligand>
</feature>
<dbReference type="GO" id="GO:0051607">
    <property type="term" value="P:defense response to virus"/>
    <property type="evidence" value="ECO:0007669"/>
    <property type="project" value="UniProtKB-UniRule"/>
</dbReference>
<dbReference type="EC" id="3.1.-.-" evidence="9"/>
<evidence type="ECO:0000256" key="8">
    <source>
        <dbReference type="ARBA" id="ARBA00023118"/>
    </source>
</evidence>
<dbReference type="HAMAP" id="MF_01471">
    <property type="entry name" value="Cas2"/>
    <property type="match status" value="1"/>
</dbReference>
<dbReference type="RefSeq" id="WP_086283947.1">
    <property type="nucleotide sequence ID" value="NZ_NGMO01000001.1"/>
</dbReference>
<dbReference type="InterPro" id="IPR019199">
    <property type="entry name" value="Virulence_VapD/CRISPR_Cas2"/>
</dbReference>
<dbReference type="GO" id="GO:0043571">
    <property type="term" value="P:maintenance of CRISPR repeat elements"/>
    <property type="evidence" value="ECO:0007669"/>
    <property type="project" value="UniProtKB-UniRule"/>
</dbReference>
<keyword evidence="6 9" id="KW-0378">Hydrolase</keyword>
<evidence type="ECO:0000256" key="4">
    <source>
        <dbReference type="ARBA" id="ARBA00022723"/>
    </source>
</evidence>
<comment type="subunit">
    <text evidence="9">Homodimer, forms a heterotetramer with a Cas1 homodimer.</text>
</comment>
<comment type="caution">
    <text evidence="10">The sequence shown here is derived from an EMBL/GenBank/DDBJ whole genome shotgun (WGS) entry which is preliminary data.</text>
</comment>
<dbReference type="SUPFAM" id="SSF143430">
    <property type="entry name" value="TTP0101/SSO1404-like"/>
    <property type="match status" value="1"/>
</dbReference>
<sequence>MYVILVYDISIEEKGARVLNRVFKICKKYLSHVQKSVFEGEITPAKLKKLEQELKSFIREDLDSILIFKNSNEKWLKKEYIGIDTTELTSNFF</sequence>
<evidence type="ECO:0000256" key="1">
    <source>
        <dbReference type="ARBA" id="ARBA00001946"/>
    </source>
</evidence>
<dbReference type="EMBL" id="NGMO01000001">
    <property type="protein sequence ID" value="OTP12530.1"/>
    <property type="molecule type" value="Genomic_DNA"/>
</dbReference>
<dbReference type="NCBIfam" id="TIGR01573">
    <property type="entry name" value="cas2"/>
    <property type="match status" value="1"/>
</dbReference>